<dbReference type="OrthoDB" id="1938170at2759"/>
<evidence type="ECO:0000313" key="2">
    <source>
        <dbReference type="Proteomes" id="UP001153076"/>
    </source>
</evidence>
<dbReference type="EMBL" id="JAKOGI010000582">
    <property type="protein sequence ID" value="KAJ8432810.1"/>
    <property type="molecule type" value="Genomic_DNA"/>
</dbReference>
<proteinExistence type="predicted"/>
<comment type="caution">
    <text evidence="1">The sequence shown here is derived from an EMBL/GenBank/DDBJ whole genome shotgun (WGS) entry which is preliminary data.</text>
</comment>
<gene>
    <name evidence="1" type="ORF">Cgig2_026140</name>
</gene>
<evidence type="ECO:0008006" key="3">
    <source>
        <dbReference type="Google" id="ProtNLM"/>
    </source>
</evidence>
<sequence length="180" mass="20754">MAEGLVEAWSRLTLTAEEEVVEVFQEEILHEKAEEIELSFLGETIDKKQFQLVAYDVLGARQTKTFAQFLGSRIGSFVDRDETFMLGVDRSLCFRVDIDVEKPLHRGVQVLMEGRQLWIPIKFVNFVTLADFCYRYGKLGHAPKDCEVIDPNTPIDALQYGTWLRASSMKFKRRNAEEEL</sequence>
<evidence type="ECO:0000313" key="1">
    <source>
        <dbReference type="EMBL" id="KAJ8432810.1"/>
    </source>
</evidence>
<protein>
    <recommendedName>
        <fullName evidence="3">Zinc knuckle CX2CX4HX4C domain-containing protein</fullName>
    </recommendedName>
</protein>
<organism evidence="1 2">
    <name type="scientific">Carnegiea gigantea</name>
    <dbReference type="NCBI Taxonomy" id="171969"/>
    <lineage>
        <taxon>Eukaryota</taxon>
        <taxon>Viridiplantae</taxon>
        <taxon>Streptophyta</taxon>
        <taxon>Embryophyta</taxon>
        <taxon>Tracheophyta</taxon>
        <taxon>Spermatophyta</taxon>
        <taxon>Magnoliopsida</taxon>
        <taxon>eudicotyledons</taxon>
        <taxon>Gunneridae</taxon>
        <taxon>Pentapetalae</taxon>
        <taxon>Caryophyllales</taxon>
        <taxon>Cactineae</taxon>
        <taxon>Cactaceae</taxon>
        <taxon>Cactoideae</taxon>
        <taxon>Echinocereeae</taxon>
        <taxon>Carnegiea</taxon>
    </lineage>
</organism>
<dbReference type="AlphaFoldDB" id="A0A9Q1Q9E1"/>
<keyword evidence="2" id="KW-1185">Reference proteome</keyword>
<accession>A0A9Q1Q9E1</accession>
<reference evidence="1" key="1">
    <citation type="submission" date="2022-04" db="EMBL/GenBank/DDBJ databases">
        <title>Carnegiea gigantea Genome sequencing and assembly v2.</title>
        <authorList>
            <person name="Copetti D."/>
            <person name="Sanderson M.J."/>
            <person name="Burquez A."/>
            <person name="Wojciechowski M.F."/>
        </authorList>
    </citation>
    <scope>NUCLEOTIDE SEQUENCE</scope>
    <source>
        <strain evidence="1">SGP5-SGP5p</strain>
        <tissue evidence="1">Aerial part</tissue>
    </source>
</reference>
<dbReference type="Proteomes" id="UP001153076">
    <property type="component" value="Unassembled WGS sequence"/>
</dbReference>
<name>A0A9Q1Q9E1_9CARY</name>